<dbReference type="RefSeq" id="WP_205258079.1">
    <property type="nucleotide sequence ID" value="NZ_BAAAPV010000002.1"/>
</dbReference>
<keyword evidence="1" id="KW-0704">Schiff base</keyword>
<evidence type="ECO:0000256" key="1">
    <source>
        <dbReference type="ARBA" id="ARBA00023270"/>
    </source>
</evidence>
<evidence type="ECO:0000313" key="2">
    <source>
        <dbReference type="EMBL" id="MBM9477956.1"/>
    </source>
</evidence>
<accession>A0A938YNT1</accession>
<proteinExistence type="predicted"/>
<comment type="caution">
    <text evidence="2">The sequence shown here is derived from an EMBL/GenBank/DDBJ whole genome shotgun (WGS) entry which is preliminary data.</text>
</comment>
<dbReference type="Pfam" id="PF00923">
    <property type="entry name" value="TAL_FSA"/>
    <property type="match status" value="1"/>
</dbReference>
<dbReference type="Proteomes" id="UP000663801">
    <property type="component" value="Unassembled WGS sequence"/>
</dbReference>
<dbReference type="AlphaFoldDB" id="A0A938YNT1"/>
<keyword evidence="3" id="KW-1185">Reference proteome</keyword>
<dbReference type="InterPro" id="IPR013785">
    <property type="entry name" value="Aldolase_TIM"/>
</dbReference>
<dbReference type="GO" id="GO:0005975">
    <property type="term" value="P:carbohydrate metabolic process"/>
    <property type="evidence" value="ECO:0007669"/>
    <property type="project" value="InterPro"/>
</dbReference>
<dbReference type="PANTHER" id="PTHR10683:SF40">
    <property type="entry name" value="FRUCTOSE-6-PHOSPHATE ALDOLASE 1-RELATED"/>
    <property type="match status" value="1"/>
</dbReference>
<dbReference type="PANTHER" id="PTHR10683">
    <property type="entry name" value="TRANSALDOLASE"/>
    <property type="match status" value="1"/>
</dbReference>
<dbReference type="Gene3D" id="3.20.20.70">
    <property type="entry name" value="Aldolase class I"/>
    <property type="match status" value="1"/>
</dbReference>
<protein>
    <recommendedName>
        <fullName evidence="4">Transaldolase</fullName>
    </recommendedName>
</protein>
<evidence type="ECO:0008006" key="4">
    <source>
        <dbReference type="Google" id="ProtNLM"/>
    </source>
</evidence>
<gene>
    <name evidence="2" type="ORF">JL107_16020</name>
</gene>
<dbReference type="InterPro" id="IPR001585">
    <property type="entry name" value="TAL/FSA"/>
</dbReference>
<dbReference type="SUPFAM" id="SSF51569">
    <property type="entry name" value="Aldolase"/>
    <property type="match status" value="1"/>
</dbReference>
<dbReference type="EMBL" id="JAERWL010000014">
    <property type="protein sequence ID" value="MBM9477956.1"/>
    <property type="molecule type" value="Genomic_DNA"/>
</dbReference>
<evidence type="ECO:0000313" key="3">
    <source>
        <dbReference type="Proteomes" id="UP000663801"/>
    </source>
</evidence>
<sequence length="216" mass="22179">MALYIDSADRPVVESLLDTGLFAGVTTNPEILARNGYRRADLPVVHRWLTAAGARRVYFQTLGDDADAVTAHGREIAALGDDVIVKIPATRAGLTAAARLSGEGVPVLITAVHHATHAQLAVAAGAHSVAPYVAPMTRHGRDGAATTLAMARILAGTGVGILAAGFATPDEVAELAAGGIVDFTLEPALLETMLADEYAVAAAEHFEAVTAAVAAR</sequence>
<organism evidence="2 3">
    <name type="scientific">Nakamurella flavida</name>
    <dbReference type="NCBI Taxonomy" id="363630"/>
    <lineage>
        <taxon>Bacteria</taxon>
        <taxon>Bacillati</taxon>
        <taxon>Actinomycetota</taxon>
        <taxon>Actinomycetes</taxon>
        <taxon>Nakamurellales</taxon>
        <taxon>Nakamurellaceae</taxon>
        <taxon>Nakamurella</taxon>
    </lineage>
</organism>
<name>A0A938YNT1_9ACTN</name>
<reference evidence="2" key="1">
    <citation type="submission" date="2021-01" db="EMBL/GenBank/DDBJ databases">
        <title>KCTC 19127 draft genome.</title>
        <authorList>
            <person name="An D."/>
        </authorList>
    </citation>
    <scope>NUCLEOTIDE SEQUENCE</scope>
    <source>
        <strain evidence="2">KCTC 19127</strain>
    </source>
</reference>